<comment type="caution">
    <text evidence="4">The sequence shown here is derived from an EMBL/GenBank/DDBJ whole genome shotgun (WGS) entry which is preliminary data.</text>
</comment>
<reference evidence="4" key="1">
    <citation type="submission" date="2023-06" db="EMBL/GenBank/DDBJ databases">
        <title>Multi-omics analyses reveal the molecular pathogenesis toolkit of Lasiodiplodia hormozganensis, a cross-kingdom pathogen.</title>
        <authorList>
            <person name="Felix C."/>
            <person name="Meneses R."/>
            <person name="Goncalves M.F.M."/>
            <person name="Tilleman L."/>
            <person name="Duarte A.S."/>
            <person name="Jorrin-Novo J.V."/>
            <person name="Van De Peer Y."/>
            <person name="Deforce D."/>
            <person name="Van Nieuwerburgh F."/>
            <person name="Esteves A.C."/>
            <person name="Alves A."/>
        </authorList>
    </citation>
    <scope>NUCLEOTIDE SEQUENCE</scope>
    <source>
        <strain evidence="4">CBS 339.90</strain>
    </source>
</reference>
<feature type="chain" id="PRO_5041450797" evidence="3">
    <location>
        <begin position="34"/>
        <end position="101"/>
    </location>
</feature>
<keyword evidence="3" id="KW-0732">Signal</keyword>
<evidence type="ECO:0000256" key="1">
    <source>
        <dbReference type="SAM" id="MobiDB-lite"/>
    </source>
</evidence>
<keyword evidence="2" id="KW-0472">Membrane</keyword>
<keyword evidence="5" id="KW-1185">Reference proteome</keyword>
<evidence type="ECO:0000256" key="3">
    <source>
        <dbReference type="SAM" id="SignalP"/>
    </source>
</evidence>
<evidence type="ECO:0000256" key="2">
    <source>
        <dbReference type="SAM" id="Phobius"/>
    </source>
</evidence>
<organism evidence="4 5">
    <name type="scientific">Lasiodiplodia hormozganensis</name>
    <dbReference type="NCBI Taxonomy" id="869390"/>
    <lineage>
        <taxon>Eukaryota</taxon>
        <taxon>Fungi</taxon>
        <taxon>Dikarya</taxon>
        <taxon>Ascomycota</taxon>
        <taxon>Pezizomycotina</taxon>
        <taxon>Dothideomycetes</taxon>
        <taxon>Dothideomycetes incertae sedis</taxon>
        <taxon>Botryosphaeriales</taxon>
        <taxon>Botryosphaeriaceae</taxon>
        <taxon>Lasiodiplodia</taxon>
    </lineage>
</organism>
<feature type="region of interest" description="Disordered" evidence="1">
    <location>
        <begin position="39"/>
        <end position="70"/>
    </location>
</feature>
<feature type="transmembrane region" description="Helical" evidence="2">
    <location>
        <begin position="80"/>
        <end position="98"/>
    </location>
</feature>
<dbReference type="Proteomes" id="UP001175001">
    <property type="component" value="Unassembled WGS sequence"/>
</dbReference>
<proteinExistence type="predicted"/>
<keyword evidence="2" id="KW-1133">Transmembrane helix</keyword>
<feature type="compositionally biased region" description="Pro residues" evidence="1">
    <location>
        <begin position="39"/>
        <end position="50"/>
    </location>
</feature>
<evidence type="ECO:0000313" key="5">
    <source>
        <dbReference type="Proteomes" id="UP001175001"/>
    </source>
</evidence>
<dbReference type="AlphaFoldDB" id="A0AA39YFQ3"/>
<gene>
    <name evidence="4" type="ORF">DIS24_g7026</name>
</gene>
<protein>
    <submittedName>
        <fullName evidence="4">Uncharacterized protein</fullName>
    </submittedName>
</protein>
<evidence type="ECO:0000313" key="4">
    <source>
        <dbReference type="EMBL" id="KAK0650205.1"/>
    </source>
</evidence>
<feature type="compositionally biased region" description="Low complexity" evidence="1">
    <location>
        <begin position="60"/>
        <end position="70"/>
    </location>
</feature>
<sequence>MSSSSTTTTRTTFLTTLLALIFISQIVLQLVAADPVPVPVPEAAPAPAPEPEPKKGGSAGAAAAGNRSAGTSIMLSPEDGAVMMMTAVGTSVFTFLVSQLL</sequence>
<accession>A0AA39YFQ3</accession>
<dbReference type="EMBL" id="JAUJDW010000038">
    <property type="protein sequence ID" value="KAK0650205.1"/>
    <property type="molecule type" value="Genomic_DNA"/>
</dbReference>
<keyword evidence="2" id="KW-0812">Transmembrane</keyword>
<feature type="signal peptide" evidence="3">
    <location>
        <begin position="1"/>
        <end position="33"/>
    </location>
</feature>
<name>A0AA39YFQ3_9PEZI</name>